<dbReference type="SUPFAM" id="SSF56059">
    <property type="entry name" value="Glutathione synthetase ATP-binding domain-like"/>
    <property type="match status" value="1"/>
</dbReference>
<evidence type="ECO:0000313" key="3">
    <source>
        <dbReference type="Proteomes" id="UP001054902"/>
    </source>
</evidence>
<comment type="caution">
    <text evidence="2">The sequence shown here is derived from an EMBL/GenBank/DDBJ whole genome shotgun (WGS) entry which is preliminary data.</text>
</comment>
<protein>
    <submittedName>
        <fullName evidence="2">Bacl-2</fullName>
    </submittedName>
</protein>
<dbReference type="Pfam" id="PF20668">
    <property type="entry name" value="DUF6815"/>
    <property type="match status" value="1"/>
</dbReference>
<sequence length="541" mass="60278">MTALPIDTDMPANNMTALPIDTEVLEEIIDSTTTLHPILGGEQEEEKKDEESLADASLALELPDLEPLTETSIPIAIEHVDMNESTSVLLSGEPTGNETLIQQIEHFKDAEEDEVTETDYELLKRITTNVGNYDPLDHEKPERFIPVLEARGTNDNDKDEFGHRRDTIPIAKAVDEHTETTIKAHSAVFQFLEERDEDDRVAVKSNLALKNFLKMNAQGIIVRNNPGTLSATSQKKFDDMLRELADGENGLMIMTHPDVMSTLGAKDSLVKIKHLKCGLEDTEVYYDPESFKEGFRKSIAFQPRVVKQNRGSQGEGIWIVKLKDGQYCDTYGECMVSLDTELELMEAWDNHVEYHTVGEFIEFCVHGRTAFSGEWTSTGDGRYFDGGLAAGSMMVDQRFLPRIVEGEVRCLFVGSELVEIVHKKPAEGGLSATLASGAIYTKYEPDDPKFASLVAHLKEDVPRIMDSFDMAERPLPLLWTADYIYGDTDDELYVGEINCSCPGITQQLEIVPIIAKVALESTFPDKPTGLSDSESDDEAKQ</sequence>
<keyword evidence="3" id="KW-1185">Reference proteome</keyword>
<name>A0AAD3D954_9STRA</name>
<dbReference type="EMBL" id="BLLK01000062">
    <property type="protein sequence ID" value="GFH58750.1"/>
    <property type="molecule type" value="Genomic_DNA"/>
</dbReference>
<dbReference type="AlphaFoldDB" id="A0AAD3D954"/>
<evidence type="ECO:0000259" key="1">
    <source>
        <dbReference type="Pfam" id="PF20668"/>
    </source>
</evidence>
<dbReference type="Proteomes" id="UP001054902">
    <property type="component" value="Unassembled WGS sequence"/>
</dbReference>
<proteinExistence type="predicted"/>
<accession>A0AAD3D954</accession>
<organism evidence="2 3">
    <name type="scientific">Chaetoceros tenuissimus</name>
    <dbReference type="NCBI Taxonomy" id="426638"/>
    <lineage>
        <taxon>Eukaryota</taxon>
        <taxon>Sar</taxon>
        <taxon>Stramenopiles</taxon>
        <taxon>Ochrophyta</taxon>
        <taxon>Bacillariophyta</taxon>
        <taxon>Coscinodiscophyceae</taxon>
        <taxon>Chaetocerotophycidae</taxon>
        <taxon>Chaetocerotales</taxon>
        <taxon>Chaetocerotaceae</taxon>
        <taxon>Chaetoceros</taxon>
    </lineage>
</organism>
<evidence type="ECO:0000313" key="2">
    <source>
        <dbReference type="EMBL" id="GFH58750.1"/>
    </source>
</evidence>
<dbReference type="Gene3D" id="3.30.470.20">
    <property type="entry name" value="ATP-grasp fold, B domain"/>
    <property type="match status" value="1"/>
</dbReference>
<feature type="domain" description="DUF6815" evidence="1">
    <location>
        <begin position="405"/>
        <end position="501"/>
    </location>
</feature>
<dbReference type="InterPro" id="IPR049212">
    <property type="entry name" value="DUF6815"/>
</dbReference>
<dbReference type="NCBIfam" id="NF033816">
    <property type="entry name" value="Cj0069_fam"/>
    <property type="match status" value="1"/>
</dbReference>
<reference evidence="2 3" key="1">
    <citation type="journal article" date="2021" name="Sci. Rep.">
        <title>The genome of the diatom Chaetoceros tenuissimus carries an ancient integrated fragment of an extant virus.</title>
        <authorList>
            <person name="Hongo Y."/>
            <person name="Kimura K."/>
            <person name="Takaki Y."/>
            <person name="Yoshida Y."/>
            <person name="Baba S."/>
            <person name="Kobayashi G."/>
            <person name="Nagasaki K."/>
            <person name="Hano T."/>
            <person name="Tomaru Y."/>
        </authorList>
    </citation>
    <scope>NUCLEOTIDE SEQUENCE [LARGE SCALE GENOMIC DNA]</scope>
    <source>
        <strain evidence="2 3">NIES-3715</strain>
    </source>
</reference>
<gene>
    <name evidence="2" type="ORF">CTEN210_15226</name>
</gene>